<dbReference type="PROSITE" id="PS51987">
    <property type="entry name" value="GS_CATALYTIC"/>
    <property type="match status" value="1"/>
</dbReference>
<evidence type="ECO:0000256" key="10">
    <source>
        <dbReference type="PIRSR" id="PIRSR604809-1"/>
    </source>
</evidence>
<comment type="subcellular location">
    <subcellularLocation>
        <location evidence="1">Cytoplasm</location>
    </subcellularLocation>
</comment>
<comment type="catalytic activity">
    <reaction evidence="9 16">
        <text>L-glutamate + NH4(+) + ATP = L-glutamine + ADP + phosphate + H(+)</text>
        <dbReference type="Rhea" id="RHEA:16169"/>
        <dbReference type="ChEBI" id="CHEBI:15378"/>
        <dbReference type="ChEBI" id="CHEBI:28938"/>
        <dbReference type="ChEBI" id="CHEBI:29985"/>
        <dbReference type="ChEBI" id="CHEBI:30616"/>
        <dbReference type="ChEBI" id="CHEBI:43474"/>
        <dbReference type="ChEBI" id="CHEBI:58359"/>
        <dbReference type="ChEBI" id="CHEBI:456216"/>
        <dbReference type="EC" id="6.3.1.2"/>
    </reaction>
</comment>
<dbReference type="GO" id="GO:0019740">
    <property type="term" value="P:nitrogen utilization"/>
    <property type="evidence" value="ECO:0007669"/>
    <property type="project" value="TreeGrafter"/>
</dbReference>
<dbReference type="NCBIfam" id="TIGR00653">
    <property type="entry name" value="GlnA"/>
    <property type="match status" value="1"/>
</dbReference>
<dbReference type="GO" id="GO:0006542">
    <property type="term" value="P:glutamine biosynthetic process"/>
    <property type="evidence" value="ECO:0007669"/>
    <property type="project" value="InterPro"/>
</dbReference>
<evidence type="ECO:0000256" key="7">
    <source>
        <dbReference type="ARBA" id="ARBA00022741"/>
    </source>
</evidence>
<evidence type="ECO:0000256" key="13">
    <source>
        <dbReference type="PIRSR" id="PIRSR604809-50"/>
    </source>
</evidence>
<feature type="binding site" evidence="12">
    <location>
        <position position="360"/>
    </location>
    <ligand>
        <name>Mg(2+)</name>
        <dbReference type="ChEBI" id="CHEBI:18420"/>
        <label>1</label>
    </ligand>
</feature>
<dbReference type="InterPro" id="IPR008147">
    <property type="entry name" value="Gln_synt_N"/>
</dbReference>
<dbReference type="InterPro" id="IPR008146">
    <property type="entry name" value="Gln_synth_cat_dom"/>
</dbReference>
<dbReference type="Gene3D" id="3.10.20.70">
    <property type="entry name" value="Glutamine synthetase, N-terminal domain"/>
    <property type="match status" value="1"/>
</dbReference>
<dbReference type="PROSITE" id="PS00180">
    <property type="entry name" value="GLNA_1"/>
    <property type="match status" value="1"/>
</dbReference>
<protein>
    <recommendedName>
        <fullName evidence="4 16">Glutamine synthetase</fullName>
        <ecNumber evidence="3 16">6.3.1.2</ecNumber>
    </recommendedName>
</protein>
<dbReference type="GO" id="GO:0016020">
    <property type="term" value="C:membrane"/>
    <property type="evidence" value="ECO:0007669"/>
    <property type="project" value="TreeGrafter"/>
</dbReference>
<feature type="domain" description="GS beta-grasp" evidence="17">
    <location>
        <begin position="18"/>
        <end position="102"/>
    </location>
</feature>
<evidence type="ECO:0000256" key="11">
    <source>
        <dbReference type="PIRSR" id="PIRSR604809-2"/>
    </source>
</evidence>
<keyword evidence="6 16" id="KW-0436">Ligase</keyword>
<feature type="binding site" evidence="11">
    <location>
        <position position="209"/>
    </location>
    <ligand>
        <name>ATP</name>
        <dbReference type="ChEBI" id="CHEBI:30616"/>
    </ligand>
</feature>
<dbReference type="Gene3D" id="3.30.590.10">
    <property type="entry name" value="Glutamine synthetase/guanido kinase, catalytic domain"/>
    <property type="match status" value="1"/>
</dbReference>
<evidence type="ECO:0000259" key="17">
    <source>
        <dbReference type="PROSITE" id="PS51986"/>
    </source>
</evidence>
<dbReference type="InterPro" id="IPR027303">
    <property type="entry name" value="Gln_synth_gly_rich_site"/>
</dbReference>
<evidence type="ECO:0000256" key="1">
    <source>
        <dbReference type="ARBA" id="ARBA00004496"/>
    </source>
</evidence>
<gene>
    <name evidence="19" type="primary">glnA</name>
    <name evidence="19" type="ORF">C7B46_01435</name>
</gene>
<sequence>MRGIRVKAEDVLRLIREQNIEMVDLHLIDLPGTWHHVTLPVSEIDEETFESGVPFDGSSLRGYRGIEESDMLMIPDPSTAVVDPFYEVPTLSIIADITDPQHVPYQRDPRRIAQNAEAYLKSSGIADSSFWGPELEFFIFDSARFVNHGHESMYAVDSAEGHWNSGREGGLGHTLRPKEGYFPAPPLDATHAVRSAMVKMLQKVGIRVEMHHHEVASGGQGEIDLRFSTLTKQADTVMMYKYVLRNVANSFGKTVTFMPKPIFGDNGNGMHVHQSLWKDSTPLFYSEEGYAHMSPMALSYIAGILSHAPALLAFTNPSTNSYRRLVPGYEAPVNIVFSRGNRSAAIRIPVNDKPQASRIEFRTPDATSNPYLAFAAILMAGLDGVRRELDPIKMGFGPLDKNIYTLPPEELAKIGSVPGSFGESLAALEKDHEFLLQGNVFSEDLIKTWIEYKRTNEVDVVNLRPHPMEFELYFNA</sequence>
<feature type="binding site" evidence="11">
    <location>
        <position position="342"/>
    </location>
    <ligand>
        <name>ATP</name>
        <dbReference type="ChEBI" id="CHEBI:30616"/>
    </ligand>
</feature>
<dbReference type="GO" id="GO:0005524">
    <property type="term" value="F:ATP binding"/>
    <property type="evidence" value="ECO:0007669"/>
    <property type="project" value="UniProtKB-KW"/>
</dbReference>
<dbReference type="PROSITE" id="PS51986">
    <property type="entry name" value="GS_BETA_GRASP"/>
    <property type="match status" value="1"/>
</dbReference>
<feature type="binding site" evidence="10">
    <location>
        <position position="324"/>
    </location>
    <ligand>
        <name>L-glutamate</name>
        <dbReference type="ChEBI" id="CHEBI:29985"/>
    </ligand>
</feature>
<evidence type="ECO:0000256" key="8">
    <source>
        <dbReference type="ARBA" id="ARBA00022840"/>
    </source>
</evidence>
<dbReference type="PROSITE" id="PS00181">
    <property type="entry name" value="GLNA_ATP"/>
    <property type="match status" value="1"/>
</dbReference>
<dbReference type="EMBL" id="PXYW01000002">
    <property type="protein sequence ID" value="PSR35395.1"/>
    <property type="molecule type" value="Genomic_DNA"/>
</dbReference>
<feature type="binding site" evidence="12">
    <location>
        <position position="136"/>
    </location>
    <ligand>
        <name>Mg(2+)</name>
        <dbReference type="ChEBI" id="CHEBI:18420"/>
        <label>1</label>
    </ligand>
</feature>
<dbReference type="Proteomes" id="UP000242972">
    <property type="component" value="Unassembled WGS sequence"/>
</dbReference>
<dbReference type="PANTHER" id="PTHR43407">
    <property type="entry name" value="GLUTAMINE SYNTHETASE"/>
    <property type="match status" value="1"/>
</dbReference>
<evidence type="ECO:0000259" key="18">
    <source>
        <dbReference type="PROSITE" id="PS51987"/>
    </source>
</evidence>
<evidence type="ECO:0000256" key="3">
    <source>
        <dbReference type="ARBA" id="ARBA00012937"/>
    </source>
</evidence>
<dbReference type="SMART" id="SM01230">
    <property type="entry name" value="Gln-synt_C"/>
    <property type="match status" value="1"/>
</dbReference>
<dbReference type="SUPFAM" id="SSF55931">
    <property type="entry name" value="Glutamine synthetase/guanido kinase"/>
    <property type="match status" value="1"/>
</dbReference>
<dbReference type="GO" id="GO:0005737">
    <property type="term" value="C:cytoplasm"/>
    <property type="evidence" value="ECO:0007669"/>
    <property type="project" value="UniProtKB-SubCell"/>
</dbReference>
<dbReference type="InterPro" id="IPR014746">
    <property type="entry name" value="Gln_synth/guanido_kin_cat_dom"/>
</dbReference>
<feature type="binding site" evidence="12">
    <location>
        <position position="214"/>
    </location>
    <ligand>
        <name>Mg(2+)</name>
        <dbReference type="ChEBI" id="CHEBI:18420"/>
        <label>1</label>
    </ligand>
</feature>
<dbReference type="InterPro" id="IPR036651">
    <property type="entry name" value="Gln_synt_N_sf"/>
</dbReference>
<evidence type="ECO:0000256" key="12">
    <source>
        <dbReference type="PIRSR" id="PIRSR604809-3"/>
    </source>
</evidence>
<evidence type="ECO:0000256" key="16">
    <source>
        <dbReference type="RuleBase" id="RU004356"/>
    </source>
</evidence>
<feature type="binding site" evidence="10">
    <location>
        <position position="362"/>
    </location>
    <ligand>
        <name>L-glutamate</name>
        <dbReference type="ChEBI" id="CHEBI:29985"/>
    </ligand>
</feature>
<comment type="similarity">
    <text evidence="2 14 15">Belongs to the glutamine synthetase family.</text>
</comment>
<dbReference type="EC" id="6.3.1.2" evidence="3 16"/>
<keyword evidence="12" id="KW-0460">Magnesium</keyword>
<feature type="binding site" evidence="10">
    <location>
        <position position="342"/>
    </location>
    <ligand>
        <name>L-glutamate</name>
        <dbReference type="ChEBI" id="CHEBI:29985"/>
    </ligand>
</feature>
<evidence type="ECO:0000313" key="19">
    <source>
        <dbReference type="EMBL" id="PSR35395.1"/>
    </source>
</evidence>
<keyword evidence="5" id="KW-0963">Cytoplasm</keyword>
<feature type="binding site" evidence="11">
    <location>
        <begin position="273"/>
        <end position="275"/>
    </location>
    <ligand>
        <name>ATP</name>
        <dbReference type="ChEBI" id="CHEBI:30616"/>
    </ligand>
</feature>
<comment type="cofactor">
    <cofactor evidence="12">
        <name>Mg(2+)</name>
        <dbReference type="ChEBI" id="CHEBI:18420"/>
    </cofactor>
    <text evidence="12">Binds 2 Mg(2+) ions per subunit.</text>
</comment>
<proteinExistence type="inferred from homology"/>
<dbReference type="Pfam" id="PF00120">
    <property type="entry name" value="Gln-synt_C"/>
    <property type="match status" value="1"/>
</dbReference>
<dbReference type="PANTHER" id="PTHR43407:SF1">
    <property type="entry name" value="LENGSIN"/>
    <property type="match status" value="1"/>
</dbReference>
<feature type="binding site" evidence="12">
    <location>
        <position position="134"/>
    </location>
    <ligand>
        <name>Mg(2+)</name>
        <dbReference type="ChEBI" id="CHEBI:18420"/>
        <label>1</label>
    </ligand>
</feature>
<dbReference type="Pfam" id="PF03951">
    <property type="entry name" value="Gln-synt_N"/>
    <property type="match status" value="1"/>
</dbReference>
<dbReference type="InterPro" id="IPR004809">
    <property type="entry name" value="Gln_synth_I"/>
</dbReference>
<comment type="caution">
    <text evidence="19">The sequence shown here is derived from an EMBL/GenBank/DDBJ whole genome shotgun (WGS) entry which is preliminary data.</text>
</comment>
<dbReference type="GO" id="GO:0046872">
    <property type="term" value="F:metal ion binding"/>
    <property type="evidence" value="ECO:0007669"/>
    <property type="project" value="UniProtKB-KW"/>
</dbReference>
<keyword evidence="12" id="KW-0479">Metal-binding</keyword>
<dbReference type="AlphaFoldDB" id="A0A2T2XLM2"/>
<evidence type="ECO:0000256" key="5">
    <source>
        <dbReference type="ARBA" id="ARBA00022490"/>
    </source>
</evidence>
<feature type="binding site" evidence="12">
    <location>
        <position position="222"/>
    </location>
    <ligand>
        <name>Mg(2+)</name>
        <dbReference type="ChEBI" id="CHEBI:18420"/>
        <label>1</label>
    </ligand>
</feature>
<dbReference type="InterPro" id="IPR027302">
    <property type="entry name" value="Gln_synth_N_conserv_site"/>
</dbReference>
<keyword evidence="8 11" id="KW-0067">ATP-binding</keyword>
<evidence type="ECO:0000256" key="4">
    <source>
        <dbReference type="ARBA" id="ARBA00021364"/>
    </source>
</evidence>
<dbReference type="SUPFAM" id="SSF54368">
    <property type="entry name" value="Glutamine synthetase, N-terminal domain"/>
    <property type="match status" value="1"/>
</dbReference>
<feature type="domain" description="GS catalytic" evidence="18">
    <location>
        <begin position="109"/>
        <end position="476"/>
    </location>
</feature>
<evidence type="ECO:0000313" key="20">
    <source>
        <dbReference type="Proteomes" id="UP000242972"/>
    </source>
</evidence>
<feature type="modified residue" description="O-AMP-tyrosine" evidence="13">
    <location>
        <position position="404"/>
    </location>
</feature>
<evidence type="ECO:0000256" key="2">
    <source>
        <dbReference type="ARBA" id="ARBA00009897"/>
    </source>
</evidence>
<feature type="binding site" evidence="10">
    <location>
        <position position="330"/>
    </location>
    <ligand>
        <name>L-glutamate</name>
        <dbReference type="ChEBI" id="CHEBI:29985"/>
    </ligand>
</feature>
<evidence type="ECO:0000256" key="14">
    <source>
        <dbReference type="PROSITE-ProRule" id="PRU01330"/>
    </source>
</evidence>
<accession>A0A2T2XLM2</accession>
<organism evidence="19 20">
    <name type="scientific">Sulfobacillus benefaciens</name>
    <dbReference type="NCBI Taxonomy" id="453960"/>
    <lineage>
        <taxon>Bacteria</taxon>
        <taxon>Bacillati</taxon>
        <taxon>Bacillota</taxon>
        <taxon>Clostridia</taxon>
        <taxon>Eubacteriales</taxon>
        <taxon>Clostridiales Family XVII. Incertae Sedis</taxon>
        <taxon>Sulfobacillus</taxon>
    </lineage>
</organism>
<feature type="binding site" evidence="10">
    <location>
        <begin position="266"/>
        <end position="267"/>
    </location>
    <ligand>
        <name>L-glutamate</name>
        <dbReference type="ChEBI" id="CHEBI:29985"/>
    </ligand>
</feature>
<evidence type="ECO:0000256" key="6">
    <source>
        <dbReference type="ARBA" id="ARBA00022598"/>
    </source>
</evidence>
<reference evidence="19 20" key="1">
    <citation type="journal article" date="2014" name="BMC Genomics">
        <title>Comparison of environmental and isolate Sulfobacillus genomes reveals diverse carbon, sulfur, nitrogen, and hydrogen metabolisms.</title>
        <authorList>
            <person name="Justice N.B."/>
            <person name="Norman A."/>
            <person name="Brown C.T."/>
            <person name="Singh A."/>
            <person name="Thomas B.C."/>
            <person name="Banfield J.F."/>
        </authorList>
    </citation>
    <scope>NUCLEOTIDE SEQUENCE [LARGE SCALE GENOMIC DNA]</scope>
    <source>
        <strain evidence="19">AMDSBA4</strain>
    </source>
</reference>
<name>A0A2T2XLM2_9FIRM</name>
<evidence type="ECO:0000256" key="9">
    <source>
        <dbReference type="ARBA" id="ARBA00049436"/>
    </source>
</evidence>
<evidence type="ECO:0000256" key="15">
    <source>
        <dbReference type="RuleBase" id="RU000384"/>
    </source>
</evidence>
<keyword evidence="7 11" id="KW-0547">Nucleotide-binding</keyword>
<feature type="binding site" evidence="12">
    <location>
        <position position="271"/>
    </location>
    <ligand>
        <name>Mg(2+)</name>
        <dbReference type="ChEBI" id="CHEBI:18420"/>
        <label>1</label>
    </ligand>
</feature>
<keyword evidence="13" id="KW-0597">Phosphoprotein</keyword>
<dbReference type="GO" id="GO:0004356">
    <property type="term" value="F:glutamine synthetase activity"/>
    <property type="evidence" value="ECO:0007669"/>
    <property type="project" value="UniProtKB-EC"/>
</dbReference>